<keyword evidence="1" id="KW-0946">Virion</keyword>
<sequence>MSDNEQEKNVIESYNNFESILKTIYETQNKAKLTIFKGILRETIPIVLYTSSNFEPYYADGITSTSQTSFRTRFFRIEDIVGSLVYLSLLYPMDVEGNYIDSMRVPYRLEKTKTIVSASIQNFCSVQCIDPKLVNRLSLEIGDKW</sequence>
<accession>A0ABU8F2B5</accession>
<dbReference type="EMBL" id="JBAWSY010000002">
    <property type="protein sequence ID" value="MEI4769155.1"/>
    <property type="molecule type" value="Genomic_DNA"/>
</dbReference>
<dbReference type="RefSeq" id="WP_336496697.1">
    <property type="nucleotide sequence ID" value="NZ_JBAWSY010000002.1"/>
</dbReference>
<proteinExistence type="predicted"/>
<keyword evidence="1" id="KW-0167">Capsid protein</keyword>
<dbReference type="InterPro" id="IPR019593">
    <property type="entry name" value="Spore_coat_protein_Z/Y"/>
</dbReference>
<reference evidence="1 2" key="1">
    <citation type="submission" date="2024-01" db="EMBL/GenBank/DDBJ databases">
        <title>Seven novel Bacillus-like species.</title>
        <authorList>
            <person name="Liu G."/>
        </authorList>
    </citation>
    <scope>NUCLEOTIDE SEQUENCE [LARGE SCALE GENOMIC DNA]</scope>
    <source>
        <strain evidence="1 2">FJAT-51614</strain>
    </source>
</reference>
<gene>
    <name evidence="1" type="ORF">WAX74_05695</name>
</gene>
<protein>
    <submittedName>
        <fullName evidence="1">CotY/CotZ family spore coat protein</fullName>
    </submittedName>
</protein>
<keyword evidence="2" id="KW-1185">Reference proteome</keyword>
<comment type="caution">
    <text evidence="1">The sequence shown here is derived from an EMBL/GenBank/DDBJ whole genome shotgun (WGS) entry which is preliminary data.</text>
</comment>
<name>A0ABU8F2B5_9BACI</name>
<evidence type="ECO:0000313" key="1">
    <source>
        <dbReference type="EMBL" id="MEI4769155.1"/>
    </source>
</evidence>
<dbReference type="Pfam" id="PF10612">
    <property type="entry name" value="Spore-coat_CotZ"/>
    <property type="match status" value="1"/>
</dbReference>
<organism evidence="1 2">
    <name type="scientific">Psychrobacillus mangrovi</name>
    <dbReference type="NCBI Taxonomy" id="3117745"/>
    <lineage>
        <taxon>Bacteria</taxon>
        <taxon>Bacillati</taxon>
        <taxon>Bacillota</taxon>
        <taxon>Bacilli</taxon>
        <taxon>Bacillales</taxon>
        <taxon>Bacillaceae</taxon>
        <taxon>Psychrobacillus</taxon>
    </lineage>
</organism>
<evidence type="ECO:0000313" key="2">
    <source>
        <dbReference type="Proteomes" id="UP001364890"/>
    </source>
</evidence>
<dbReference type="Proteomes" id="UP001364890">
    <property type="component" value="Unassembled WGS sequence"/>
</dbReference>